<evidence type="ECO:0000256" key="8">
    <source>
        <dbReference type="ARBA" id="ARBA00023170"/>
    </source>
</evidence>
<accession>A0A9Q0HDR0</accession>
<evidence type="ECO:0000256" key="6">
    <source>
        <dbReference type="ARBA" id="ARBA00022989"/>
    </source>
</evidence>
<keyword evidence="3" id="KW-1003">Cell membrane</keyword>
<keyword evidence="9" id="KW-0325">Glycoprotein</keyword>
<reference evidence="10" key="1">
    <citation type="journal article" date="2023" name="Plant J.">
        <title>The genome of the king protea, Protea cynaroides.</title>
        <authorList>
            <person name="Chang J."/>
            <person name="Duong T.A."/>
            <person name="Schoeman C."/>
            <person name="Ma X."/>
            <person name="Roodt D."/>
            <person name="Barker N."/>
            <person name="Li Z."/>
            <person name="Van de Peer Y."/>
            <person name="Mizrachi E."/>
        </authorList>
    </citation>
    <scope>NUCLEOTIDE SEQUENCE</scope>
    <source>
        <tissue evidence="10">Young leaves</tissue>
    </source>
</reference>
<dbReference type="AlphaFoldDB" id="A0A9Q0HDR0"/>
<name>A0A9Q0HDR0_9MAGN</name>
<evidence type="ECO:0000256" key="5">
    <source>
        <dbReference type="ARBA" id="ARBA00022729"/>
    </source>
</evidence>
<keyword evidence="8" id="KW-0675">Receptor</keyword>
<keyword evidence="4" id="KW-0812">Transmembrane</keyword>
<dbReference type="OrthoDB" id="544346at2759"/>
<evidence type="ECO:0000256" key="1">
    <source>
        <dbReference type="ARBA" id="ARBA00004251"/>
    </source>
</evidence>
<dbReference type="Proteomes" id="UP001141806">
    <property type="component" value="Unassembled WGS sequence"/>
</dbReference>
<evidence type="ECO:0000256" key="4">
    <source>
        <dbReference type="ARBA" id="ARBA00022692"/>
    </source>
</evidence>
<proteinExistence type="inferred from homology"/>
<comment type="subcellular location">
    <subcellularLocation>
        <location evidence="1">Cell membrane</location>
        <topology evidence="1">Single-pass type I membrane protein</topology>
    </subcellularLocation>
</comment>
<dbReference type="GO" id="GO:0005886">
    <property type="term" value="C:plasma membrane"/>
    <property type="evidence" value="ECO:0007669"/>
    <property type="project" value="UniProtKB-SubCell"/>
</dbReference>
<sequence>MNIFYQFHSLPSTITLCGRIPLSLSKLNMLEEISLSNNQVNGTIPSEIGSFSRLQTLICPTMSFMEALVSLCKLSSLVQLSFEGNSLLSLLTGLLMVKSQLQCSPFPSISSEMNWLQEKASQLQNP</sequence>
<comment type="similarity">
    <text evidence="2">Belongs to the RLP family.</text>
</comment>
<dbReference type="InterPro" id="IPR032675">
    <property type="entry name" value="LRR_dom_sf"/>
</dbReference>
<comment type="caution">
    <text evidence="10">The sequence shown here is derived from an EMBL/GenBank/DDBJ whole genome shotgun (WGS) entry which is preliminary data.</text>
</comment>
<evidence type="ECO:0000256" key="3">
    <source>
        <dbReference type="ARBA" id="ARBA00022475"/>
    </source>
</evidence>
<gene>
    <name evidence="10" type="ORF">NE237_021659</name>
</gene>
<keyword evidence="6" id="KW-1133">Transmembrane helix</keyword>
<evidence type="ECO:0000256" key="2">
    <source>
        <dbReference type="ARBA" id="ARBA00009592"/>
    </source>
</evidence>
<dbReference type="PANTHER" id="PTHR48052:SF8">
    <property type="entry name" value="LRR RECEPTOR-LIKE SERINE_THREONINE-PROTEIN KINASE FLS2"/>
    <property type="match status" value="1"/>
</dbReference>
<evidence type="ECO:0000256" key="7">
    <source>
        <dbReference type="ARBA" id="ARBA00023136"/>
    </source>
</evidence>
<keyword evidence="5" id="KW-0732">Signal</keyword>
<organism evidence="10 11">
    <name type="scientific">Protea cynaroides</name>
    <dbReference type="NCBI Taxonomy" id="273540"/>
    <lineage>
        <taxon>Eukaryota</taxon>
        <taxon>Viridiplantae</taxon>
        <taxon>Streptophyta</taxon>
        <taxon>Embryophyta</taxon>
        <taxon>Tracheophyta</taxon>
        <taxon>Spermatophyta</taxon>
        <taxon>Magnoliopsida</taxon>
        <taxon>Proteales</taxon>
        <taxon>Proteaceae</taxon>
        <taxon>Protea</taxon>
    </lineage>
</organism>
<evidence type="ECO:0000313" key="10">
    <source>
        <dbReference type="EMBL" id="KAJ4961749.1"/>
    </source>
</evidence>
<keyword evidence="7" id="KW-0472">Membrane</keyword>
<keyword evidence="11" id="KW-1185">Reference proteome</keyword>
<dbReference type="EMBL" id="JAMYWD010000009">
    <property type="protein sequence ID" value="KAJ4961749.1"/>
    <property type="molecule type" value="Genomic_DNA"/>
</dbReference>
<evidence type="ECO:0000256" key="9">
    <source>
        <dbReference type="ARBA" id="ARBA00023180"/>
    </source>
</evidence>
<protein>
    <recommendedName>
        <fullName evidence="12">Non-specific serine/threonine protein kinase</fullName>
    </recommendedName>
</protein>
<evidence type="ECO:0000313" key="11">
    <source>
        <dbReference type="Proteomes" id="UP001141806"/>
    </source>
</evidence>
<dbReference type="SUPFAM" id="SSF52058">
    <property type="entry name" value="L domain-like"/>
    <property type="match status" value="1"/>
</dbReference>
<dbReference type="Gene3D" id="3.80.10.10">
    <property type="entry name" value="Ribonuclease Inhibitor"/>
    <property type="match status" value="1"/>
</dbReference>
<evidence type="ECO:0008006" key="12">
    <source>
        <dbReference type="Google" id="ProtNLM"/>
    </source>
</evidence>
<dbReference type="PANTHER" id="PTHR48052">
    <property type="entry name" value="UNNAMED PRODUCT"/>
    <property type="match status" value="1"/>
</dbReference>